<proteinExistence type="predicted"/>
<protein>
    <submittedName>
        <fullName evidence="1">Uncharacterized protein</fullName>
    </submittedName>
</protein>
<dbReference type="AlphaFoldDB" id="A0A9N8E135"/>
<evidence type="ECO:0000313" key="1">
    <source>
        <dbReference type="EMBL" id="CAB9512079.1"/>
    </source>
</evidence>
<comment type="caution">
    <text evidence="1">The sequence shown here is derived from an EMBL/GenBank/DDBJ whole genome shotgun (WGS) entry which is preliminary data.</text>
</comment>
<sequence length="208" mass="23460">MSEIGYAVMLVSCHYRHQLGLLGLRPQKPRNTQTMGPQEKAQEWLQNHPNYDLLSDWKKNQLLALATFFYAMQGEHWPDTIESDFGIVRRDRWLDYTKDECLWYSKQSGPAFLTKEDHDSTLNSGLTDLPSPCNELGKYTSLSLAGLEMGLGLTGMNPFLPSEIALLSSLSRIDLGDNSIQVPLAKLISPELYEMTGLRSLLLPAKLE</sequence>
<name>A0A9N8E135_9STRA</name>
<organism evidence="1 2">
    <name type="scientific">Seminavis robusta</name>
    <dbReference type="NCBI Taxonomy" id="568900"/>
    <lineage>
        <taxon>Eukaryota</taxon>
        <taxon>Sar</taxon>
        <taxon>Stramenopiles</taxon>
        <taxon>Ochrophyta</taxon>
        <taxon>Bacillariophyta</taxon>
        <taxon>Bacillariophyceae</taxon>
        <taxon>Bacillariophycidae</taxon>
        <taxon>Naviculales</taxon>
        <taxon>Naviculaceae</taxon>
        <taxon>Seminavis</taxon>
    </lineage>
</organism>
<reference evidence="1" key="1">
    <citation type="submission" date="2020-06" db="EMBL/GenBank/DDBJ databases">
        <authorList>
            <consortium name="Plant Systems Biology data submission"/>
        </authorList>
    </citation>
    <scope>NUCLEOTIDE SEQUENCE</scope>
    <source>
        <strain evidence="1">D6</strain>
    </source>
</reference>
<dbReference type="Gene3D" id="3.80.10.10">
    <property type="entry name" value="Ribonuclease Inhibitor"/>
    <property type="match status" value="1"/>
</dbReference>
<dbReference type="EMBL" id="CAICTM010000516">
    <property type="protein sequence ID" value="CAB9512079.1"/>
    <property type="molecule type" value="Genomic_DNA"/>
</dbReference>
<evidence type="ECO:0000313" key="2">
    <source>
        <dbReference type="Proteomes" id="UP001153069"/>
    </source>
</evidence>
<dbReference type="InterPro" id="IPR032675">
    <property type="entry name" value="LRR_dom_sf"/>
</dbReference>
<accession>A0A9N8E135</accession>
<keyword evidence="2" id="KW-1185">Reference proteome</keyword>
<gene>
    <name evidence="1" type="ORF">SEMRO_517_G158680.1</name>
</gene>
<dbReference type="Proteomes" id="UP001153069">
    <property type="component" value="Unassembled WGS sequence"/>
</dbReference>